<keyword evidence="2" id="KW-1133">Transmembrane helix</keyword>
<sequence>MSSSIPVISFPEDLPPATYSATSKQHQTLRFLIRLLYSSGYTLAGIYLIAILALKPLLNVAYDRRSEFLNHVYTKLSSVYNDLTTKVKYVPSVEINYKGVIYKDSMSSTDDFKNDNDSDEEPIYTGPTYRYSAALVHEPVKEVRFLDDAKNINYNELNSQATMKLTRNLNNLKETLNDLKVSNYNNTKNFTTSSTPTSFGGRNNDVSEMQPLMFQMKQLKNYIEIVSSDHPRDYIFKRKLNYSNRYIAGEHKKNSLNLLDDLNDEINELKDAVKSINHNKPS</sequence>
<reference evidence="4" key="1">
    <citation type="submission" date="2016-04" db="EMBL/GenBank/DDBJ databases">
        <title>Comparative genomics of biotechnologically important yeasts.</title>
        <authorList>
            <consortium name="DOE Joint Genome Institute"/>
            <person name="Riley R."/>
            <person name="Haridas S."/>
            <person name="Wolfe K.H."/>
            <person name="Lopes M.R."/>
            <person name="Hittinger C.T."/>
            <person name="Goker M."/>
            <person name="Salamov A."/>
            <person name="Wisecaver J."/>
            <person name="Long T.M."/>
            <person name="Aerts A.L."/>
            <person name="Barry K."/>
            <person name="Choi C."/>
            <person name="Clum A."/>
            <person name="Coughlan A.Y."/>
            <person name="Deshpande S."/>
            <person name="Douglass A.P."/>
            <person name="Hanson S.J."/>
            <person name="Klenk H.-P."/>
            <person name="Labutti K."/>
            <person name="Lapidus A."/>
            <person name="Lindquist E."/>
            <person name="Lipzen A."/>
            <person name="Meier-Kolthoff J.P."/>
            <person name="Ohm R.A."/>
            <person name="Otillar R.P."/>
            <person name="Pangilinan J."/>
            <person name="Peng Y."/>
            <person name="Rokas A."/>
            <person name="Rosa C.A."/>
            <person name="Scheuner C."/>
            <person name="Sibirny A.A."/>
            <person name="Slot J.C."/>
            <person name="Stielow J.B."/>
            <person name="Sun H."/>
            <person name="Kurtzman C.P."/>
            <person name="Blackwell M."/>
            <person name="Grigoriev I.V."/>
            <person name="Jeffries T.W."/>
        </authorList>
    </citation>
    <scope>NUCLEOTIDE SEQUENCE [LARGE SCALE GENOMIC DNA]</scope>
    <source>
        <strain evidence="4">NRRL YB-2248</strain>
    </source>
</reference>
<keyword evidence="2" id="KW-0472">Membrane</keyword>
<keyword evidence="1" id="KW-0175">Coiled coil</keyword>
<feature type="transmembrane region" description="Helical" evidence="2">
    <location>
        <begin position="31"/>
        <end position="54"/>
    </location>
</feature>
<dbReference type="Proteomes" id="UP000094801">
    <property type="component" value="Unassembled WGS sequence"/>
</dbReference>
<keyword evidence="2" id="KW-0812">Transmembrane</keyword>
<proteinExistence type="predicted"/>
<organism evidence="3 4">
    <name type="scientific">[Candida] arabinofermentans NRRL YB-2248</name>
    <dbReference type="NCBI Taxonomy" id="983967"/>
    <lineage>
        <taxon>Eukaryota</taxon>
        <taxon>Fungi</taxon>
        <taxon>Dikarya</taxon>
        <taxon>Ascomycota</taxon>
        <taxon>Saccharomycotina</taxon>
        <taxon>Pichiomycetes</taxon>
        <taxon>Pichiales</taxon>
        <taxon>Pichiaceae</taxon>
        <taxon>Ogataea</taxon>
        <taxon>Ogataea/Candida clade</taxon>
    </lineage>
</organism>
<evidence type="ECO:0000313" key="3">
    <source>
        <dbReference type="EMBL" id="ODV85756.1"/>
    </source>
</evidence>
<keyword evidence="4" id="KW-1185">Reference proteome</keyword>
<feature type="coiled-coil region" evidence="1">
    <location>
        <begin position="252"/>
        <end position="279"/>
    </location>
</feature>
<dbReference type="OrthoDB" id="3995126at2759"/>
<dbReference type="EMBL" id="KV453851">
    <property type="protein sequence ID" value="ODV85756.1"/>
    <property type="molecule type" value="Genomic_DNA"/>
</dbReference>
<evidence type="ECO:0000256" key="1">
    <source>
        <dbReference type="SAM" id="Coils"/>
    </source>
</evidence>
<dbReference type="AlphaFoldDB" id="A0A1E4T1Z1"/>
<evidence type="ECO:0000313" key="4">
    <source>
        <dbReference type="Proteomes" id="UP000094801"/>
    </source>
</evidence>
<gene>
    <name evidence="3" type="ORF">CANARDRAFT_27848</name>
</gene>
<protein>
    <submittedName>
        <fullName evidence="3">Uncharacterized protein</fullName>
    </submittedName>
</protein>
<name>A0A1E4T1Z1_9ASCO</name>
<accession>A0A1E4T1Z1</accession>
<evidence type="ECO:0000256" key="2">
    <source>
        <dbReference type="SAM" id="Phobius"/>
    </source>
</evidence>